<sequence>MLIVGSMLVGSIIFFGIILLTILFGAFGKESEKDMLARTERERNAGLEGNSDPLHGRYVEI</sequence>
<comment type="caution">
    <text evidence="2">The sequence shown here is derived from an EMBL/GenBank/DDBJ whole genome shotgun (WGS) entry which is preliminary data.</text>
</comment>
<dbReference type="Proteomes" id="UP001291309">
    <property type="component" value="Unassembled WGS sequence"/>
</dbReference>
<proteinExistence type="predicted"/>
<evidence type="ECO:0000256" key="1">
    <source>
        <dbReference type="SAM" id="Phobius"/>
    </source>
</evidence>
<dbReference type="RefSeq" id="WP_321550963.1">
    <property type="nucleotide sequence ID" value="NZ_JAXIVS010000018.1"/>
</dbReference>
<evidence type="ECO:0000313" key="2">
    <source>
        <dbReference type="EMBL" id="MDY7232250.1"/>
    </source>
</evidence>
<organism evidence="2 3">
    <name type="scientific">Hyalangium rubrum</name>
    <dbReference type="NCBI Taxonomy" id="3103134"/>
    <lineage>
        <taxon>Bacteria</taxon>
        <taxon>Pseudomonadati</taxon>
        <taxon>Myxococcota</taxon>
        <taxon>Myxococcia</taxon>
        <taxon>Myxococcales</taxon>
        <taxon>Cystobacterineae</taxon>
        <taxon>Archangiaceae</taxon>
        <taxon>Hyalangium</taxon>
    </lineage>
</organism>
<name>A0ABU5HFK3_9BACT</name>
<keyword evidence="1" id="KW-1133">Transmembrane helix</keyword>
<accession>A0ABU5HFK3</accession>
<protein>
    <submittedName>
        <fullName evidence="2">Uncharacterized protein</fullName>
    </submittedName>
</protein>
<reference evidence="2 3" key="1">
    <citation type="submission" date="2023-12" db="EMBL/GenBank/DDBJ databases">
        <title>the genome sequence of Hyalangium sp. s54d21.</title>
        <authorList>
            <person name="Zhang X."/>
        </authorList>
    </citation>
    <scope>NUCLEOTIDE SEQUENCE [LARGE SCALE GENOMIC DNA]</scope>
    <source>
        <strain evidence="3">s54d21</strain>
    </source>
</reference>
<keyword evidence="1" id="KW-0812">Transmembrane</keyword>
<dbReference type="EMBL" id="JAXIVS010000018">
    <property type="protein sequence ID" value="MDY7232250.1"/>
    <property type="molecule type" value="Genomic_DNA"/>
</dbReference>
<evidence type="ECO:0000313" key="3">
    <source>
        <dbReference type="Proteomes" id="UP001291309"/>
    </source>
</evidence>
<feature type="transmembrane region" description="Helical" evidence="1">
    <location>
        <begin position="6"/>
        <end position="28"/>
    </location>
</feature>
<keyword evidence="1" id="KW-0472">Membrane</keyword>
<gene>
    <name evidence="2" type="ORF">SYV04_38030</name>
</gene>
<keyword evidence="3" id="KW-1185">Reference proteome</keyword>